<gene>
    <name evidence="1" type="ORF">CEXT_453871</name>
</gene>
<accession>A0AAV4WQ97</accession>
<keyword evidence="2" id="KW-1185">Reference proteome</keyword>
<evidence type="ECO:0000313" key="1">
    <source>
        <dbReference type="EMBL" id="GIY83999.1"/>
    </source>
</evidence>
<proteinExistence type="predicted"/>
<dbReference type="AlphaFoldDB" id="A0AAV4WQ97"/>
<sequence>MIRFVEAIIYKSPNFLWVVGSTQLETTLFQLLTSLQYGILYNLEVTVVDFAAPEIGSDVNQNYGIASKSQTEFLSGMFCAEVTVQMGKTSCEQ</sequence>
<protein>
    <submittedName>
        <fullName evidence="1">Uncharacterized protein</fullName>
    </submittedName>
</protein>
<organism evidence="1 2">
    <name type="scientific">Caerostris extrusa</name>
    <name type="common">Bark spider</name>
    <name type="synonym">Caerostris bankana</name>
    <dbReference type="NCBI Taxonomy" id="172846"/>
    <lineage>
        <taxon>Eukaryota</taxon>
        <taxon>Metazoa</taxon>
        <taxon>Ecdysozoa</taxon>
        <taxon>Arthropoda</taxon>
        <taxon>Chelicerata</taxon>
        <taxon>Arachnida</taxon>
        <taxon>Araneae</taxon>
        <taxon>Araneomorphae</taxon>
        <taxon>Entelegynae</taxon>
        <taxon>Araneoidea</taxon>
        <taxon>Araneidae</taxon>
        <taxon>Caerostris</taxon>
    </lineage>
</organism>
<dbReference type="Proteomes" id="UP001054945">
    <property type="component" value="Unassembled WGS sequence"/>
</dbReference>
<dbReference type="EMBL" id="BPLR01016454">
    <property type="protein sequence ID" value="GIY83999.1"/>
    <property type="molecule type" value="Genomic_DNA"/>
</dbReference>
<name>A0AAV4WQ97_CAEEX</name>
<comment type="caution">
    <text evidence="1">The sequence shown here is derived from an EMBL/GenBank/DDBJ whole genome shotgun (WGS) entry which is preliminary data.</text>
</comment>
<reference evidence="1 2" key="1">
    <citation type="submission" date="2021-06" db="EMBL/GenBank/DDBJ databases">
        <title>Caerostris extrusa draft genome.</title>
        <authorList>
            <person name="Kono N."/>
            <person name="Arakawa K."/>
        </authorList>
    </citation>
    <scope>NUCLEOTIDE SEQUENCE [LARGE SCALE GENOMIC DNA]</scope>
</reference>
<evidence type="ECO:0000313" key="2">
    <source>
        <dbReference type="Proteomes" id="UP001054945"/>
    </source>
</evidence>